<evidence type="ECO:0000256" key="6">
    <source>
        <dbReference type="ARBA" id="ARBA00023136"/>
    </source>
</evidence>
<keyword evidence="3 13" id="KW-0812">Transmembrane</keyword>
<dbReference type="PROSITE" id="PS00237">
    <property type="entry name" value="G_PROTEIN_RECEP_F1_1"/>
    <property type="match status" value="1"/>
</dbReference>
<evidence type="ECO:0000256" key="2">
    <source>
        <dbReference type="ARBA" id="ARBA00022475"/>
    </source>
</evidence>
<name>A0A9W7WKN4_TRIRA</name>
<keyword evidence="4 14" id="KW-1133">Transmembrane helix</keyword>
<dbReference type="SUPFAM" id="SSF81321">
    <property type="entry name" value="Family A G protein-coupled receptor-like"/>
    <property type="match status" value="1"/>
</dbReference>
<keyword evidence="7" id="KW-1015">Disulfide bond</keyword>
<feature type="transmembrane region" description="Helical" evidence="14">
    <location>
        <begin position="99"/>
        <end position="120"/>
    </location>
</feature>
<organism evidence="16 17">
    <name type="scientific">Triplophysa rosa</name>
    <name type="common">Cave loach</name>
    <dbReference type="NCBI Taxonomy" id="992332"/>
    <lineage>
        <taxon>Eukaryota</taxon>
        <taxon>Metazoa</taxon>
        <taxon>Chordata</taxon>
        <taxon>Craniata</taxon>
        <taxon>Vertebrata</taxon>
        <taxon>Euteleostomi</taxon>
        <taxon>Actinopterygii</taxon>
        <taxon>Neopterygii</taxon>
        <taxon>Teleostei</taxon>
        <taxon>Ostariophysi</taxon>
        <taxon>Cypriniformes</taxon>
        <taxon>Nemacheilidae</taxon>
        <taxon>Triplophysa</taxon>
    </lineage>
</organism>
<evidence type="ECO:0000256" key="1">
    <source>
        <dbReference type="ARBA" id="ARBA00004651"/>
    </source>
</evidence>
<dbReference type="AlphaFoldDB" id="A0A9W7WKN4"/>
<dbReference type="Proteomes" id="UP001059041">
    <property type="component" value="Linkage Group LG14"/>
</dbReference>
<dbReference type="GO" id="GO:0045028">
    <property type="term" value="F:G protein-coupled purinergic nucleotide receptor activity"/>
    <property type="evidence" value="ECO:0007669"/>
    <property type="project" value="TreeGrafter"/>
</dbReference>
<evidence type="ECO:0000256" key="9">
    <source>
        <dbReference type="ARBA" id="ARBA00023180"/>
    </source>
</evidence>
<dbReference type="EMBL" id="JAFHDT010000014">
    <property type="protein sequence ID" value="KAI7800913.1"/>
    <property type="molecule type" value="Genomic_DNA"/>
</dbReference>
<keyword evidence="8 13" id="KW-0675">Receptor</keyword>
<comment type="function">
    <text evidence="12">G-protein-coupled receptor of lysophosphatidylserine (LysoPS) that plays different roles in immune response. Acts a damage-sensing receptor that triggers tissue repair upon recognition of dying neutrophils. Mechanistically, apoptotic neutrophils release lysophosphatydilserine that are recognized by type 3 innate lymphoid cells (ILC3s) via GPR34, which activates downstream PI3K-AKT and RAS-ERK signaling pathways leading to STAT3 activation and IL-22 production. Plays an important role in microglial function, controlling morphology and phagocytosis.</text>
</comment>
<feature type="transmembrane region" description="Helical" evidence="14">
    <location>
        <begin position="59"/>
        <end position="79"/>
    </location>
</feature>
<evidence type="ECO:0000256" key="5">
    <source>
        <dbReference type="ARBA" id="ARBA00023040"/>
    </source>
</evidence>
<keyword evidence="2" id="KW-1003">Cell membrane</keyword>
<keyword evidence="10 13" id="KW-0807">Transducer</keyword>
<feature type="transmembrane region" description="Helical" evidence="14">
    <location>
        <begin position="188"/>
        <end position="213"/>
    </location>
</feature>
<evidence type="ECO:0000256" key="11">
    <source>
        <dbReference type="ARBA" id="ARBA00035691"/>
    </source>
</evidence>
<gene>
    <name evidence="16" type="ORF">IRJ41_015675</name>
</gene>
<dbReference type="Gene3D" id="1.20.1070.10">
    <property type="entry name" value="Rhodopsin 7-helix transmembrane proteins"/>
    <property type="match status" value="1"/>
</dbReference>
<dbReference type="GO" id="GO:0005886">
    <property type="term" value="C:plasma membrane"/>
    <property type="evidence" value="ECO:0007669"/>
    <property type="project" value="UniProtKB-SubCell"/>
</dbReference>
<feature type="transmembrane region" description="Helical" evidence="14">
    <location>
        <begin position="25"/>
        <end position="47"/>
    </location>
</feature>
<evidence type="ECO:0000256" key="13">
    <source>
        <dbReference type="RuleBase" id="RU000688"/>
    </source>
</evidence>
<feature type="domain" description="G-protein coupled receptors family 1 profile" evidence="15">
    <location>
        <begin position="38"/>
        <end position="300"/>
    </location>
</feature>
<evidence type="ECO:0000256" key="14">
    <source>
        <dbReference type="SAM" id="Phobius"/>
    </source>
</evidence>
<comment type="subcellular location">
    <subcellularLocation>
        <location evidence="1">Cell membrane</location>
        <topology evidence="1">Multi-pass membrane protein</topology>
    </subcellularLocation>
</comment>
<evidence type="ECO:0000256" key="8">
    <source>
        <dbReference type="ARBA" id="ARBA00023170"/>
    </source>
</evidence>
<reference evidence="16" key="1">
    <citation type="submission" date="2021-02" db="EMBL/GenBank/DDBJ databases">
        <title>Comparative genomics reveals that relaxation of natural selection precedes convergent phenotypic evolution of cavefish.</title>
        <authorList>
            <person name="Peng Z."/>
        </authorList>
    </citation>
    <scope>NUCLEOTIDE SEQUENCE</scope>
    <source>
        <tissue evidence="16">Muscle</tissue>
    </source>
</reference>
<evidence type="ECO:0000313" key="17">
    <source>
        <dbReference type="Proteomes" id="UP001059041"/>
    </source>
</evidence>
<evidence type="ECO:0000256" key="7">
    <source>
        <dbReference type="ARBA" id="ARBA00023157"/>
    </source>
</evidence>
<keyword evidence="9" id="KW-0325">Glycoprotein</keyword>
<evidence type="ECO:0000256" key="3">
    <source>
        <dbReference type="ARBA" id="ARBA00022692"/>
    </source>
</evidence>
<dbReference type="FunFam" id="1.20.1070.10:FF:000150">
    <property type="entry name" value="probable G-protein coupled receptor 34"/>
    <property type="match status" value="1"/>
</dbReference>
<dbReference type="InterPro" id="IPR000276">
    <property type="entry name" value="GPCR_Rhodpsn"/>
</dbReference>
<keyword evidence="5 13" id="KW-0297">G-protein coupled receptor</keyword>
<protein>
    <recommendedName>
        <fullName evidence="11">Probable G-protein coupled receptor 34</fullName>
    </recommendedName>
</protein>
<dbReference type="PRINTS" id="PR00237">
    <property type="entry name" value="GPCRRHODOPSN"/>
</dbReference>
<dbReference type="PRINTS" id="PR01157">
    <property type="entry name" value="P2YPURNOCPTR"/>
</dbReference>
<dbReference type="Pfam" id="PF00001">
    <property type="entry name" value="7tm_1"/>
    <property type="match status" value="1"/>
</dbReference>
<evidence type="ECO:0000313" key="16">
    <source>
        <dbReference type="EMBL" id="KAI7800913.1"/>
    </source>
</evidence>
<evidence type="ECO:0000259" key="15">
    <source>
        <dbReference type="PROSITE" id="PS50262"/>
    </source>
</evidence>
<comment type="caution">
    <text evidence="16">The sequence shown here is derived from an EMBL/GenBank/DDBJ whole genome shotgun (WGS) entry which is preliminary data.</text>
</comment>
<dbReference type="PROSITE" id="PS50262">
    <property type="entry name" value="G_PROTEIN_RECEP_F1_2"/>
    <property type="match status" value="1"/>
</dbReference>
<dbReference type="PANTHER" id="PTHR24233">
    <property type="entry name" value="P2Y PURINOCEPTOR-RELATED G-PROTEIN COUPLED RECEPTOR"/>
    <property type="match status" value="1"/>
</dbReference>
<keyword evidence="17" id="KW-1185">Reference proteome</keyword>
<sequence>MEGNTTNSTERSCGLSEMPARPFFISVYTLICLASLVLNSITIYVCFCKVTTKSSIALYLKNLAVADMFVCLCLILRIIKYAVNSEEVQRIYCNFGAPAAYLNMYSSILFMGYIAANRYLKIVRPLEAHIKQTVRSTRNICITTWAILLAVICVYMVVFAITQSADSRRPAYGGFDCDIYHNNLLKKIYLFIQIISFVMFLLVLVSLILLYWWNVQRLQQAQRAAPVQSDRTKLSKSKRNMKVLVGVFCVCFVPYHLVRLPYVFIKPLLSDCTAVQTFYILKELTVLLAVLNASLDPLIYFVFCKAFRTHLNICLKCS</sequence>
<dbReference type="OrthoDB" id="9947214at2759"/>
<accession>A0A9W7WKN4</accession>
<comment type="similarity">
    <text evidence="13">Belongs to the G-protein coupled receptor 1 family.</text>
</comment>
<evidence type="ECO:0000256" key="4">
    <source>
        <dbReference type="ARBA" id="ARBA00022989"/>
    </source>
</evidence>
<dbReference type="InterPro" id="IPR017452">
    <property type="entry name" value="GPCR_Rhodpsn_7TM"/>
</dbReference>
<proteinExistence type="inferred from homology"/>
<evidence type="ECO:0000256" key="12">
    <source>
        <dbReference type="ARBA" id="ARBA00045234"/>
    </source>
</evidence>
<feature type="transmembrane region" description="Helical" evidence="14">
    <location>
        <begin position="284"/>
        <end position="303"/>
    </location>
</feature>
<keyword evidence="6 14" id="KW-0472">Membrane</keyword>
<evidence type="ECO:0000256" key="10">
    <source>
        <dbReference type="ARBA" id="ARBA00023224"/>
    </source>
</evidence>
<feature type="transmembrane region" description="Helical" evidence="14">
    <location>
        <begin position="243"/>
        <end position="264"/>
    </location>
</feature>
<dbReference type="PANTHER" id="PTHR24233:SF11">
    <property type="entry name" value="P2Y PURINOCEPTOR 14-LIKE"/>
    <property type="match status" value="1"/>
</dbReference>
<feature type="transmembrane region" description="Helical" evidence="14">
    <location>
        <begin position="140"/>
        <end position="161"/>
    </location>
</feature>